<sequence length="153" mass="16978">MGWFRKVAGFLGLGNHDHDSKDAADDEHDGQPRTTPYRVREPGLPRKGFSVPTQVVVDRHHLAPVLTPSTSGDGGIQGLGWYAKRLRMDEDGDVADEFLDEVLSAMPEGLAEDHHKTQARFKLKNGTKAVRVNKQILLDGKIIPHCVEHQGRL</sequence>
<dbReference type="Gramene" id="rna-AYBTSS11_LOCUS4362">
    <property type="protein sequence ID" value="CAJ1929021.1"/>
    <property type="gene ID" value="gene-AYBTSS11_LOCUS4362"/>
</dbReference>
<feature type="region of interest" description="Disordered" evidence="1">
    <location>
        <begin position="15"/>
        <end position="45"/>
    </location>
</feature>
<organism evidence="2 3">
    <name type="scientific">Sphenostylis stenocarpa</name>
    <dbReference type="NCBI Taxonomy" id="92480"/>
    <lineage>
        <taxon>Eukaryota</taxon>
        <taxon>Viridiplantae</taxon>
        <taxon>Streptophyta</taxon>
        <taxon>Embryophyta</taxon>
        <taxon>Tracheophyta</taxon>
        <taxon>Spermatophyta</taxon>
        <taxon>Magnoliopsida</taxon>
        <taxon>eudicotyledons</taxon>
        <taxon>Gunneridae</taxon>
        <taxon>Pentapetalae</taxon>
        <taxon>rosids</taxon>
        <taxon>fabids</taxon>
        <taxon>Fabales</taxon>
        <taxon>Fabaceae</taxon>
        <taxon>Papilionoideae</taxon>
        <taxon>50 kb inversion clade</taxon>
        <taxon>NPAAA clade</taxon>
        <taxon>indigoferoid/millettioid clade</taxon>
        <taxon>Phaseoleae</taxon>
        <taxon>Sphenostylis</taxon>
    </lineage>
</organism>
<evidence type="ECO:0000313" key="3">
    <source>
        <dbReference type="Proteomes" id="UP001189624"/>
    </source>
</evidence>
<reference evidence="2" key="1">
    <citation type="submission" date="2023-10" db="EMBL/GenBank/DDBJ databases">
        <authorList>
            <person name="Domelevo Entfellner J.-B."/>
        </authorList>
    </citation>
    <scope>NUCLEOTIDE SEQUENCE</scope>
</reference>
<dbReference type="AlphaFoldDB" id="A0AA86RTX8"/>
<proteinExistence type="predicted"/>
<dbReference type="PANTHER" id="PTHR35750">
    <property type="entry name" value="PHOSPHOLIPID HYDROPEROXIDE GLUTATHIONE PEROXIDASE"/>
    <property type="match status" value="1"/>
</dbReference>
<gene>
    <name evidence="2" type="ORF">AYBTSS11_LOCUS4362</name>
</gene>
<evidence type="ECO:0000256" key="1">
    <source>
        <dbReference type="SAM" id="MobiDB-lite"/>
    </source>
</evidence>
<name>A0AA86RTX8_9FABA</name>
<keyword evidence="3" id="KW-1185">Reference proteome</keyword>
<protein>
    <submittedName>
        <fullName evidence="2">Uncharacterized protein</fullName>
    </submittedName>
</protein>
<accession>A0AA86RTX8</accession>
<dbReference type="PANTHER" id="PTHR35750:SF1">
    <property type="entry name" value="PHOSPHOLIPID HYDROPEROXIDE GLUTATHIONE PEROXIDASE"/>
    <property type="match status" value="1"/>
</dbReference>
<dbReference type="EMBL" id="OY731399">
    <property type="protein sequence ID" value="CAJ1929021.1"/>
    <property type="molecule type" value="Genomic_DNA"/>
</dbReference>
<dbReference type="Proteomes" id="UP001189624">
    <property type="component" value="Chromosome 2"/>
</dbReference>
<evidence type="ECO:0000313" key="2">
    <source>
        <dbReference type="EMBL" id="CAJ1929021.1"/>
    </source>
</evidence>